<evidence type="ECO:0000256" key="9">
    <source>
        <dbReference type="ARBA" id="ARBA00023288"/>
    </source>
</evidence>
<proteinExistence type="inferred from homology"/>
<dbReference type="Gene3D" id="2.60.40.1730">
    <property type="entry name" value="tricorn interacting facor f3 domain"/>
    <property type="match status" value="1"/>
</dbReference>
<dbReference type="Gene3D" id="2.60.40.1910">
    <property type="match status" value="1"/>
</dbReference>
<protein>
    <recommendedName>
        <fullName evidence="10">Aminopeptidase</fullName>
        <ecNumber evidence="10">3.4.11.-</ecNumber>
    </recommendedName>
</protein>
<evidence type="ECO:0000259" key="12">
    <source>
        <dbReference type="Pfam" id="PF01433"/>
    </source>
</evidence>
<dbReference type="Proteomes" id="UP001652700">
    <property type="component" value="Unplaced"/>
</dbReference>
<accession>A0ABM5KPU3</accession>
<keyword evidence="3" id="KW-0472">Membrane</keyword>
<dbReference type="Pfam" id="PF11838">
    <property type="entry name" value="ERAP1_C"/>
    <property type="match status" value="1"/>
</dbReference>
<evidence type="ECO:0000256" key="8">
    <source>
        <dbReference type="ARBA" id="ARBA00023049"/>
    </source>
</evidence>
<dbReference type="InterPro" id="IPR001930">
    <property type="entry name" value="Peptidase_M1"/>
</dbReference>
<dbReference type="PANTHER" id="PTHR11533:SF301">
    <property type="entry name" value="AMINOPEPTIDASE"/>
    <property type="match status" value="1"/>
</dbReference>
<dbReference type="GeneID" id="126888203"/>
<dbReference type="SUPFAM" id="SSF55486">
    <property type="entry name" value="Metalloproteases ('zincins'), catalytic domain"/>
    <property type="match status" value="1"/>
</dbReference>
<evidence type="ECO:0000256" key="4">
    <source>
        <dbReference type="ARBA" id="ARBA00022670"/>
    </source>
</evidence>
<sequence length="774" mass="88637">MVPIILLSLVSLTWAAPDLLLDADQLLEPKLQRKSEISDSDYRLSATTVPSKYDLLLNIPRECLEGKSKTFSGLVKIVFSVSESKESILIHSLVKIMNITAIELESSQILDVVGHDVCFNKTQMVEIKFARNLNVGVAYKLQIHFTGQLNASFGIFRNKYLDDGVTEYLVATQFQTHYARSAFPCFDEPQYKAIFRLTLIYPSDFHATANTPIEDSQYNNETNTATTSFEDSPVMSTYLLAFTISKFNCSTATSNGITHEVCSRRDTASQRDFALEYGVKILNVLGTWTQLPYDTLGIKKISQYGLISFPYGGMENWGLVTYPESIILSSLNDIKNKVNQGMLRLIAHEFSHMWFGNYATTKWWDTLFLNEGFATYFEYFILNEIPELTELEMNKEFIVEAQFPSLENDGYPSSKALTSRIIIPTEIFKKLTIIYNKGASIIRMIENTVGFDKFKHAVQNYLVQRAYNWSTPEILWSLFSNEFPGGQLTPDVKFVDFVDNWANRPGYPLVNVSVVGSNILLTQQRFLYRGQDEYNTKWYIPVVYTVFNETYQYTSTIWLKPGSEGVTIKNVVNDNTLVILNPDSLGYYRVNYDKLLRDKITAQLEKEHTKISDLTRAKIINDAAALVKAGFINSSDALEFLNYMKNEDSFYPWKTALKSLSSNKQAKELLLKNVEHLAARMSSTNLNEIDHVTFRKLSTICNFACSNRIKQCSNGIKRMCKELRDNNISVSNEKNFLETMDSEFTEDAHFYKFQKFGSKWDSMLKYQPNQLYLQ</sequence>
<dbReference type="Pfam" id="PF01433">
    <property type="entry name" value="Peptidase_M1"/>
    <property type="match status" value="1"/>
</dbReference>
<keyword evidence="16" id="KW-1185">Reference proteome</keyword>
<evidence type="ECO:0000256" key="7">
    <source>
        <dbReference type="ARBA" id="ARBA00022833"/>
    </source>
</evidence>
<keyword evidence="4 10" id="KW-0645">Protease</keyword>
<evidence type="ECO:0000313" key="16">
    <source>
        <dbReference type="Proteomes" id="UP001652700"/>
    </source>
</evidence>
<evidence type="ECO:0000256" key="3">
    <source>
        <dbReference type="ARBA" id="ARBA00022622"/>
    </source>
</evidence>
<dbReference type="EC" id="3.4.11.-" evidence="10"/>
<evidence type="ECO:0000256" key="2">
    <source>
        <dbReference type="ARBA" id="ARBA00010136"/>
    </source>
</evidence>
<keyword evidence="5 10" id="KW-0479">Metal-binding</keyword>
<keyword evidence="6 10" id="KW-0378">Hydrolase</keyword>
<feature type="signal peptide" evidence="11">
    <location>
        <begin position="1"/>
        <end position="15"/>
    </location>
</feature>
<name>A0ABM5KPU3_DIAVI</name>
<feature type="domain" description="ERAP1-like C-terminal" evidence="13">
    <location>
        <begin position="577"/>
        <end position="727"/>
    </location>
</feature>
<comment type="subcellular location">
    <subcellularLocation>
        <location evidence="1">Cell membrane</location>
        <topology evidence="1">Lipid-anchor</topology>
        <topology evidence="1">GPI-anchor</topology>
    </subcellularLocation>
</comment>
<evidence type="ECO:0000256" key="5">
    <source>
        <dbReference type="ARBA" id="ARBA00022723"/>
    </source>
</evidence>
<reference evidence="15" key="1">
    <citation type="submission" date="2025-05" db="UniProtKB">
        <authorList>
            <consortium name="EnsemblMetazoa"/>
        </authorList>
    </citation>
    <scope>IDENTIFICATION</scope>
</reference>
<keyword evidence="7 10" id="KW-0862">Zinc</keyword>
<keyword evidence="11" id="KW-0732">Signal</keyword>
<keyword evidence="9" id="KW-0449">Lipoprotein</keyword>
<evidence type="ECO:0000259" key="14">
    <source>
        <dbReference type="Pfam" id="PF17900"/>
    </source>
</evidence>
<evidence type="ECO:0000259" key="13">
    <source>
        <dbReference type="Pfam" id="PF11838"/>
    </source>
</evidence>
<dbReference type="InterPro" id="IPR045357">
    <property type="entry name" value="Aminopeptidase_N-like_N"/>
</dbReference>
<evidence type="ECO:0000313" key="15">
    <source>
        <dbReference type="EnsemblMetazoa" id="XP_050512213.1"/>
    </source>
</evidence>
<dbReference type="InterPro" id="IPR014782">
    <property type="entry name" value="Peptidase_M1_dom"/>
</dbReference>
<dbReference type="InterPro" id="IPR034016">
    <property type="entry name" value="M1_APN-typ"/>
</dbReference>
<keyword evidence="3" id="KW-0336">GPI-anchor</keyword>
<dbReference type="InterPro" id="IPR024571">
    <property type="entry name" value="ERAP1-like_C_dom"/>
</dbReference>
<dbReference type="Gene3D" id="1.10.390.10">
    <property type="entry name" value="Neutral Protease Domain 2"/>
    <property type="match status" value="1"/>
</dbReference>
<dbReference type="CDD" id="cd09601">
    <property type="entry name" value="M1_APN-Q_like"/>
    <property type="match status" value="1"/>
</dbReference>
<keyword evidence="8 10" id="KW-0482">Metalloprotease</keyword>
<evidence type="ECO:0000256" key="11">
    <source>
        <dbReference type="SAM" id="SignalP"/>
    </source>
</evidence>
<evidence type="ECO:0000256" key="6">
    <source>
        <dbReference type="ARBA" id="ARBA00022801"/>
    </source>
</evidence>
<comment type="cofactor">
    <cofactor evidence="10">
        <name>Zn(2+)</name>
        <dbReference type="ChEBI" id="CHEBI:29105"/>
    </cofactor>
    <text evidence="10">Binds 1 zinc ion per subunit.</text>
</comment>
<dbReference type="EnsemblMetazoa" id="XM_050656256.1">
    <property type="protein sequence ID" value="XP_050512213.1"/>
    <property type="gene ID" value="LOC126888203"/>
</dbReference>
<evidence type="ECO:0000256" key="1">
    <source>
        <dbReference type="ARBA" id="ARBA00004609"/>
    </source>
</evidence>
<comment type="similarity">
    <text evidence="2 10">Belongs to the peptidase M1 family.</text>
</comment>
<evidence type="ECO:0000256" key="10">
    <source>
        <dbReference type="RuleBase" id="RU364040"/>
    </source>
</evidence>
<dbReference type="RefSeq" id="XP_050512213.1">
    <property type="nucleotide sequence ID" value="XM_050656256.1"/>
</dbReference>
<organism evidence="15 16">
    <name type="scientific">Diabrotica virgifera virgifera</name>
    <name type="common">western corn rootworm</name>
    <dbReference type="NCBI Taxonomy" id="50390"/>
    <lineage>
        <taxon>Eukaryota</taxon>
        <taxon>Metazoa</taxon>
        <taxon>Ecdysozoa</taxon>
        <taxon>Arthropoda</taxon>
        <taxon>Hexapoda</taxon>
        <taxon>Insecta</taxon>
        <taxon>Pterygota</taxon>
        <taxon>Neoptera</taxon>
        <taxon>Endopterygota</taxon>
        <taxon>Coleoptera</taxon>
        <taxon>Polyphaga</taxon>
        <taxon>Cucujiformia</taxon>
        <taxon>Chrysomeloidea</taxon>
        <taxon>Chrysomelidae</taxon>
        <taxon>Galerucinae</taxon>
        <taxon>Diabroticina</taxon>
        <taxon>Diabroticites</taxon>
        <taxon>Diabrotica</taxon>
    </lineage>
</organism>
<dbReference type="InterPro" id="IPR027268">
    <property type="entry name" value="Peptidase_M4/M1_CTD_sf"/>
</dbReference>
<dbReference type="Gene3D" id="1.10.3480.20">
    <property type="match status" value="1"/>
</dbReference>
<feature type="domain" description="Aminopeptidase N-like N-terminal" evidence="14">
    <location>
        <begin position="49"/>
        <end position="239"/>
    </location>
</feature>
<dbReference type="SUPFAM" id="SSF63737">
    <property type="entry name" value="Leukotriene A4 hydrolase N-terminal domain"/>
    <property type="match status" value="1"/>
</dbReference>
<dbReference type="Pfam" id="PF17900">
    <property type="entry name" value="Peptidase_M1_N"/>
    <property type="match status" value="1"/>
</dbReference>
<dbReference type="InterPro" id="IPR042097">
    <property type="entry name" value="Aminopeptidase_N-like_N_sf"/>
</dbReference>
<keyword evidence="10" id="KW-0031">Aminopeptidase</keyword>
<feature type="domain" description="Peptidase M1 membrane alanine aminopeptidase" evidence="12">
    <location>
        <begin position="273"/>
        <end position="482"/>
    </location>
</feature>
<keyword evidence="3" id="KW-0325">Glycoprotein</keyword>
<feature type="chain" id="PRO_5045629684" description="Aminopeptidase" evidence="11">
    <location>
        <begin position="16"/>
        <end position="774"/>
    </location>
</feature>
<dbReference type="PRINTS" id="PR00756">
    <property type="entry name" value="ALADIPTASE"/>
</dbReference>
<dbReference type="PANTHER" id="PTHR11533">
    <property type="entry name" value="PROTEASE M1 ZINC METALLOPROTEASE"/>
    <property type="match status" value="1"/>
</dbReference>
<dbReference type="InterPro" id="IPR050344">
    <property type="entry name" value="Peptidase_M1_aminopeptidases"/>
</dbReference>